<protein>
    <recommendedName>
        <fullName evidence="5">Lipoprotein</fullName>
    </recommendedName>
</protein>
<evidence type="ECO:0000256" key="2">
    <source>
        <dbReference type="SAM" id="SignalP"/>
    </source>
</evidence>
<dbReference type="AlphaFoldDB" id="A0A419TBZ2"/>
<feature type="region of interest" description="Disordered" evidence="1">
    <location>
        <begin position="51"/>
        <end position="72"/>
    </location>
</feature>
<proteinExistence type="predicted"/>
<evidence type="ECO:0000313" key="3">
    <source>
        <dbReference type="EMBL" id="RKD35016.1"/>
    </source>
</evidence>
<evidence type="ECO:0000256" key="1">
    <source>
        <dbReference type="SAM" id="MobiDB-lite"/>
    </source>
</evidence>
<feature type="chain" id="PRO_5039333156" description="Lipoprotein" evidence="2">
    <location>
        <begin position="24"/>
        <end position="224"/>
    </location>
</feature>
<organism evidence="3 4">
    <name type="scientific">Lacrimispora algidixylanolytica</name>
    <dbReference type="NCBI Taxonomy" id="94868"/>
    <lineage>
        <taxon>Bacteria</taxon>
        <taxon>Bacillati</taxon>
        <taxon>Bacillota</taxon>
        <taxon>Clostridia</taxon>
        <taxon>Lachnospirales</taxon>
        <taxon>Lachnospiraceae</taxon>
        <taxon>Lacrimispora</taxon>
    </lineage>
</organism>
<dbReference type="OrthoDB" id="9772442at2"/>
<reference evidence="3 4" key="1">
    <citation type="submission" date="2016-08" db="EMBL/GenBank/DDBJ databases">
        <title>A new outlook on sporulation: Clostridium algidixylanolyticum.</title>
        <authorList>
            <person name="Poppleton D.I."/>
            <person name="Gribaldo S."/>
        </authorList>
    </citation>
    <scope>NUCLEOTIDE SEQUENCE [LARGE SCALE GENOMIC DNA]</scope>
    <source>
        <strain evidence="3 4">SPL73</strain>
    </source>
</reference>
<sequence>MKRKMIIIATTVLSLCMFSGCQKSQLETLSQETESSYQSLIKVETTTLQNEDKKTEIQNSNQSSEVNEETNSNITLDESRIIKDQTFVATLNDWGEVTFVTYGPKPGADFEDVTFYLMKNKKVVYAFPFYGEDNKINEIGGLFDSVASIGFRDVNHDDLEDIIVIINYVTGAGPQGMVPRPKVRIFRADKKEFHLAKDLIDDITNQMNESDLTINGIYKYLKSK</sequence>
<gene>
    <name evidence="3" type="ORF">BET01_01300</name>
</gene>
<dbReference type="EMBL" id="MCIA01000001">
    <property type="protein sequence ID" value="RKD35016.1"/>
    <property type="molecule type" value="Genomic_DNA"/>
</dbReference>
<evidence type="ECO:0000313" key="4">
    <source>
        <dbReference type="Proteomes" id="UP000284277"/>
    </source>
</evidence>
<evidence type="ECO:0008006" key="5">
    <source>
        <dbReference type="Google" id="ProtNLM"/>
    </source>
</evidence>
<feature type="compositionally biased region" description="Polar residues" evidence="1">
    <location>
        <begin position="57"/>
        <end position="72"/>
    </location>
</feature>
<feature type="signal peptide" evidence="2">
    <location>
        <begin position="1"/>
        <end position="23"/>
    </location>
</feature>
<name>A0A419TBZ2_9FIRM</name>
<dbReference type="PROSITE" id="PS51257">
    <property type="entry name" value="PROKAR_LIPOPROTEIN"/>
    <property type="match status" value="1"/>
</dbReference>
<keyword evidence="2" id="KW-0732">Signal</keyword>
<comment type="caution">
    <text evidence="3">The sequence shown here is derived from an EMBL/GenBank/DDBJ whole genome shotgun (WGS) entry which is preliminary data.</text>
</comment>
<keyword evidence="4" id="KW-1185">Reference proteome</keyword>
<accession>A0A419TBZ2</accession>
<dbReference type="RefSeq" id="WP_120194954.1">
    <property type="nucleotide sequence ID" value="NZ_MCIA01000001.1"/>
</dbReference>
<dbReference type="Proteomes" id="UP000284277">
    <property type="component" value="Unassembled WGS sequence"/>
</dbReference>